<dbReference type="AlphaFoldDB" id="A0AAW0M2X2"/>
<dbReference type="InterPro" id="IPR053168">
    <property type="entry name" value="Glutamic_endopeptidase"/>
</dbReference>
<feature type="signal peptide" evidence="1">
    <location>
        <begin position="1"/>
        <end position="31"/>
    </location>
</feature>
<feature type="chain" id="PRO_5043654031" description="Neprosin PEP catalytic domain-containing protein" evidence="1">
    <location>
        <begin position="32"/>
        <end position="340"/>
    </location>
</feature>
<keyword evidence="1" id="KW-0732">Signal</keyword>
<evidence type="ECO:0000256" key="1">
    <source>
        <dbReference type="SAM" id="SignalP"/>
    </source>
</evidence>
<organism evidence="3">
    <name type="scientific">Quercus suber</name>
    <name type="common">Cork oak</name>
    <dbReference type="NCBI Taxonomy" id="58331"/>
    <lineage>
        <taxon>Eukaryota</taxon>
        <taxon>Viridiplantae</taxon>
        <taxon>Streptophyta</taxon>
        <taxon>Embryophyta</taxon>
        <taxon>Tracheophyta</taxon>
        <taxon>Spermatophyta</taxon>
        <taxon>Magnoliopsida</taxon>
        <taxon>eudicotyledons</taxon>
        <taxon>Gunneridae</taxon>
        <taxon>Pentapetalae</taxon>
        <taxon>rosids</taxon>
        <taxon>fabids</taxon>
        <taxon>Fagales</taxon>
        <taxon>Fagaceae</taxon>
        <taxon>Quercus</taxon>
    </lineage>
</organism>
<feature type="domain" description="Neprosin PEP catalytic" evidence="2">
    <location>
        <begin position="158"/>
        <end position="340"/>
    </location>
</feature>
<reference evidence="3" key="2">
    <citation type="journal article" date="2018" name="Sci. Data">
        <title>The draft genome sequence of cork oak.</title>
        <authorList>
            <person name="Ramos A.M."/>
            <person name="Usie A."/>
            <person name="Barbosa P."/>
            <person name="Barros P.M."/>
            <person name="Capote T."/>
            <person name="Chaves I."/>
            <person name="Simoes F."/>
            <person name="Abreu I."/>
            <person name="Carrasquinho I."/>
            <person name="Faro C."/>
            <person name="Guimaraes J.B."/>
            <person name="Mendonca D."/>
            <person name="Nobrega F."/>
            <person name="Rodrigues L."/>
            <person name="Saibo N.J.M."/>
            <person name="Varela M.C."/>
            <person name="Egas C."/>
            <person name="Matos J."/>
            <person name="Miguel C.M."/>
            <person name="Oliveira M.M."/>
            <person name="Ricardo C.P."/>
            <person name="Goncalves S."/>
        </authorList>
    </citation>
    <scope>NUCLEOTIDE SEQUENCE [LARGE SCALE GENOMIC DNA]</scope>
    <source>
        <strain evidence="3">HL8</strain>
    </source>
</reference>
<dbReference type="EMBL" id="PKMF04000026">
    <property type="protein sequence ID" value="KAK7857576.1"/>
    <property type="molecule type" value="Genomic_DNA"/>
</dbReference>
<proteinExistence type="predicted"/>
<dbReference type="InterPro" id="IPR025521">
    <property type="entry name" value="Neprosin_propep"/>
</dbReference>
<protein>
    <recommendedName>
        <fullName evidence="2">Neprosin PEP catalytic domain-containing protein</fullName>
    </recommendedName>
</protein>
<dbReference type="InterPro" id="IPR004314">
    <property type="entry name" value="Neprosin"/>
</dbReference>
<gene>
    <name evidence="3" type="ORF">CFP56_017131</name>
</gene>
<sequence>MAPPCGSGRRWMRAVKLILFLFFLIPMSSVGFRNTNTIFDKKKKLEIQRKLKRLNKPALKTIKSPDGDIIDCVDIKKQPAFDHHLLKNHTIQMRPGSYPKGFLFKGSNVSSNSKPKITQPWHLNGRCPQGTIPIRRTTEEDLLRASSVANYGRQKYPNDDNNAIHEYATLIEEGDTYYGMNAEMNVWNPQVQEQNEFSLAQFWLAAADNNGVNRDTIEGGVMVYYELHQDYSTRLFTFWTVRVSIFDFPASTSHSDSYQNTGCYNLLFSSFVQNNFSFLKSNNGYQTGCYNLQCPGFVQTDSRLAFGASLEPYSDYGGDQSSVNFFVSYTPLLSAAANQN</sequence>
<dbReference type="PANTHER" id="PTHR31589:SF110">
    <property type="entry name" value="PROTEIN, PUTATIVE (DUF239)-RELATED"/>
    <property type="match status" value="1"/>
</dbReference>
<comment type="caution">
    <text evidence="3">The sequence shown here is derived from an EMBL/GenBank/DDBJ whole genome shotgun (WGS) entry which is preliminary data.</text>
</comment>
<dbReference type="PANTHER" id="PTHR31589">
    <property type="entry name" value="PROTEIN, PUTATIVE (DUF239)-RELATED-RELATED"/>
    <property type="match status" value="1"/>
</dbReference>
<name>A0AAW0M2X2_QUESU</name>
<reference evidence="3" key="3">
    <citation type="submission" date="2023-07" db="EMBL/GenBank/DDBJ databases">
        <title>An improved reference 1 genome and first organelle genomes of Quercus suber.</title>
        <authorList>
            <consortium name="Genosuber Consortium"/>
            <person name="Usie A."/>
            <person name="Serra O."/>
            <person name="Barros P."/>
        </authorList>
    </citation>
    <scope>NUCLEOTIDE SEQUENCE</scope>
    <source>
        <strain evidence="3">HL8</strain>
        <tissue evidence="3">Leaves</tissue>
    </source>
</reference>
<dbReference type="PROSITE" id="PS52045">
    <property type="entry name" value="NEPROSIN_PEP_CD"/>
    <property type="match status" value="1"/>
</dbReference>
<reference evidence="3" key="1">
    <citation type="submission" date="2017-12" db="EMBL/GenBank/DDBJ databases">
        <authorList>
            <person name="Barbosa P."/>
            <person name="Usie A."/>
            <person name="Ramos A.M."/>
        </authorList>
    </citation>
    <scope>NUCLEOTIDE SEQUENCE</scope>
    <source>
        <strain evidence="3">HL8</strain>
        <tissue evidence="3">Leaves</tissue>
    </source>
</reference>
<evidence type="ECO:0000259" key="2">
    <source>
        <dbReference type="PROSITE" id="PS52045"/>
    </source>
</evidence>
<evidence type="ECO:0000313" key="3">
    <source>
        <dbReference type="EMBL" id="KAK7857576.1"/>
    </source>
</evidence>
<dbReference type="Pfam" id="PF03080">
    <property type="entry name" value="Neprosin"/>
    <property type="match status" value="2"/>
</dbReference>
<dbReference type="Pfam" id="PF14365">
    <property type="entry name" value="Neprosin_AP"/>
    <property type="match status" value="1"/>
</dbReference>
<accession>A0AAW0M2X2</accession>